<dbReference type="Gene3D" id="1.20.1250.20">
    <property type="entry name" value="MFS general substrate transporter like domains"/>
    <property type="match status" value="1"/>
</dbReference>
<feature type="transmembrane region" description="Helical" evidence="6">
    <location>
        <begin position="349"/>
        <end position="372"/>
    </location>
</feature>
<evidence type="ECO:0000256" key="2">
    <source>
        <dbReference type="ARBA" id="ARBA00022448"/>
    </source>
</evidence>
<feature type="transmembrane region" description="Helical" evidence="6">
    <location>
        <begin position="140"/>
        <end position="161"/>
    </location>
</feature>
<evidence type="ECO:0000313" key="9">
    <source>
        <dbReference type="Proteomes" id="UP001589619"/>
    </source>
</evidence>
<dbReference type="PROSITE" id="PS50850">
    <property type="entry name" value="MFS"/>
    <property type="match status" value="1"/>
</dbReference>
<feature type="transmembrane region" description="Helical" evidence="6">
    <location>
        <begin position="294"/>
        <end position="311"/>
    </location>
</feature>
<dbReference type="PRINTS" id="PR01036">
    <property type="entry name" value="TCRTETB"/>
</dbReference>
<evidence type="ECO:0000259" key="7">
    <source>
        <dbReference type="PROSITE" id="PS50850"/>
    </source>
</evidence>
<feature type="transmembrane region" description="Helical" evidence="6">
    <location>
        <begin position="384"/>
        <end position="407"/>
    </location>
</feature>
<comment type="subcellular location">
    <subcellularLocation>
        <location evidence="1">Cell membrane</location>
        <topology evidence="1">Multi-pass membrane protein</topology>
    </subcellularLocation>
</comment>
<keyword evidence="5 6" id="KW-0472">Membrane</keyword>
<feature type="transmembrane region" description="Helical" evidence="6">
    <location>
        <begin position="427"/>
        <end position="451"/>
    </location>
</feature>
<dbReference type="Proteomes" id="UP001589619">
    <property type="component" value="Unassembled WGS sequence"/>
</dbReference>
<dbReference type="Gene3D" id="1.20.1720.10">
    <property type="entry name" value="Multidrug resistance protein D"/>
    <property type="match status" value="1"/>
</dbReference>
<evidence type="ECO:0000256" key="5">
    <source>
        <dbReference type="ARBA" id="ARBA00023136"/>
    </source>
</evidence>
<comment type="caution">
    <text evidence="8">The sequence shown here is derived from an EMBL/GenBank/DDBJ whole genome shotgun (WGS) entry which is preliminary data.</text>
</comment>
<feature type="transmembrane region" description="Helical" evidence="6">
    <location>
        <begin position="223"/>
        <end position="239"/>
    </location>
</feature>
<feature type="transmembrane region" description="Helical" evidence="6">
    <location>
        <begin position="323"/>
        <end position="343"/>
    </location>
</feature>
<feature type="transmembrane region" description="Helical" evidence="6">
    <location>
        <begin position="84"/>
        <end position="104"/>
    </location>
</feature>
<dbReference type="InterPro" id="IPR020846">
    <property type="entry name" value="MFS_dom"/>
</dbReference>
<sequence>MNSNSYVKLTKEKPLLLALAFALTISVMNATMFNVALPQISAEFGLSPSQASWMQTPYMIVFAIGSVTYGKLADKFKLKDLLTFGLIGFALGSLAGMAANEFWIVVLGRVLQATGASAITAASVIIPVRYFPRETRGRALGVTATGIALGTAIGPSVAGFITSAASWRLLFLLSLLALIALPLFRSCLDDAKGTAKPTDLWGGLLLGGTLAAWLGALTGGGPLLAVAGCVLFGLFGIRIRCTREPFIRPSLLFGNKRFAFSLLVAFASSCAFFSTPFLVPLLLGNVNGLAPRHIGLTMLPAAAMAAFLGRLGGKIADRRGSAALYGGAAALLASGFVLLSWAAGSSPALIAGVLVLANVGQTFMQIALSNTVSGTLPGDQTGVGMGLFSMVGFISGAVSTAALGRALDVGAHGVKLNPLHGGGPGLVYSDLFLALAVLVALAAILYALLAASGRKQTISKNRQHSPSYDKNTLD</sequence>
<keyword evidence="4 6" id="KW-1133">Transmembrane helix</keyword>
<feature type="transmembrane region" description="Helical" evidence="6">
    <location>
        <begin position="200"/>
        <end position="217"/>
    </location>
</feature>
<feature type="transmembrane region" description="Helical" evidence="6">
    <location>
        <begin position="260"/>
        <end position="282"/>
    </location>
</feature>
<dbReference type="SUPFAM" id="SSF103473">
    <property type="entry name" value="MFS general substrate transporter"/>
    <property type="match status" value="1"/>
</dbReference>
<proteinExistence type="predicted"/>
<evidence type="ECO:0000256" key="1">
    <source>
        <dbReference type="ARBA" id="ARBA00004651"/>
    </source>
</evidence>
<keyword evidence="9" id="KW-1185">Reference proteome</keyword>
<accession>A0ABV5W774</accession>
<gene>
    <name evidence="8" type="ORF">ACFFNY_32040</name>
</gene>
<keyword evidence="2" id="KW-0813">Transport</keyword>
<keyword evidence="3 6" id="KW-0812">Transmembrane</keyword>
<dbReference type="InterPro" id="IPR011701">
    <property type="entry name" value="MFS"/>
</dbReference>
<organism evidence="8 9">
    <name type="scientific">Paenibacillus hodogayensis</name>
    <dbReference type="NCBI Taxonomy" id="279208"/>
    <lineage>
        <taxon>Bacteria</taxon>
        <taxon>Bacillati</taxon>
        <taxon>Bacillota</taxon>
        <taxon>Bacilli</taxon>
        <taxon>Bacillales</taxon>
        <taxon>Paenibacillaceae</taxon>
        <taxon>Paenibacillus</taxon>
    </lineage>
</organism>
<feature type="transmembrane region" description="Helical" evidence="6">
    <location>
        <begin position="54"/>
        <end position="72"/>
    </location>
</feature>
<dbReference type="PANTHER" id="PTHR42718">
    <property type="entry name" value="MAJOR FACILITATOR SUPERFAMILY MULTIDRUG TRANSPORTER MFSC"/>
    <property type="match status" value="1"/>
</dbReference>
<dbReference type="InterPro" id="IPR036259">
    <property type="entry name" value="MFS_trans_sf"/>
</dbReference>
<evidence type="ECO:0000256" key="4">
    <source>
        <dbReference type="ARBA" id="ARBA00022989"/>
    </source>
</evidence>
<name>A0ABV5W774_9BACL</name>
<feature type="transmembrane region" description="Helical" evidence="6">
    <location>
        <begin position="110"/>
        <end position="128"/>
    </location>
</feature>
<dbReference type="Pfam" id="PF07690">
    <property type="entry name" value="MFS_1"/>
    <property type="match status" value="1"/>
</dbReference>
<dbReference type="EMBL" id="JBHMAG010000021">
    <property type="protein sequence ID" value="MFB9756232.1"/>
    <property type="molecule type" value="Genomic_DNA"/>
</dbReference>
<feature type="transmembrane region" description="Helical" evidence="6">
    <location>
        <begin position="167"/>
        <end position="188"/>
    </location>
</feature>
<protein>
    <submittedName>
        <fullName evidence="8">MFS transporter</fullName>
    </submittedName>
</protein>
<evidence type="ECO:0000313" key="8">
    <source>
        <dbReference type="EMBL" id="MFB9756232.1"/>
    </source>
</evidence>
<dbReference type="PANTHER" id="PTHR42718:SF9">
    <property type="entry name" value="MAJOR FACILITATOR SUPERFAMILY MULTIDRUG TRANSPORTER MFSC"/>
    <property type="match status" value="1"/>
</dbReference>
<evidence type="ECO:0000256" key="3">
    <source>
        <dbReference type="ARBA" id="ARBA00022692"/>
    </source>
</evidence>
<feature type="domain" description="Major facilitator superfamily (MFS) profile" evidence="7">
    <location>
        <begin position="15"/>
        <end position="454"/>
    </location>
</feature>
<evidence type="ECO:0000256" key="6">
    <source>
        <dbReference type="SAM" id="Phobius"/>
    </source>
</evidence>
<dbReference type="CDD" id="cd17321">
    <property type="entry name" value="MFS_MMR_MDR_like"/>
    <property type="match status" value="1"/>
</dbReference>
<dbReference type="RefSeq" id="WP_344910425.1">
    <property type="nucleotide sequence ID" value="NZ_BAAAYO010000009.1"/>
</dbReference>
<reference evidence="8 9" key="1">
    <citation type="submission" date="2024-09" db="EMBL/GenBank/DDBJ databases">
        <authorList>
            <person name="Sun Q."/>
            <person name="Mori K."/>
        </authorList>
    </citation>
    <scope>NUCLEOTIDE SEQUENCE [LARGE SCALE GENOMIC DNA]</scope>
    <source>
        <strain evidence="8 9">JCM 12520</strain>
    </source>
</reference>